<dbReference type="InterPro" id="IPR008278">
    <property type="entry name" value="4-PPantetheinyl_Trfase_dom"/>
</dbReference>
<dbReference type="GO" id="GO:0000287">
    <property type="term" value="F:magnesium ion binding"/>
    <property type="evidence" value="ECO:0007669"/>
    <property type="project" value="InterPro"/>
</dbReference>
<reference evidence="4 5" key="1">
    <citation type="submission" date="2018-03" db="EMBL/GenBank/DDBJ databases">
        <title>Genomic Encyclopedia of Archaeal and Bacterial Type Strains, Phase II (KMG-II): from individual species to whole genera.</title>
        <authorList>
            <person name="Goeker M."/>
        </authorList>
    </citation>
    <scope>NUCLEOTIDE SEQUENCE [LARGE SCALE GENOMIC DNA]</scope>
    <source>
        <strain evidence="4 5">DSM 24859</strain>
    </source>
</reference>
<dbReference type="InterPro" id="IPR037143">
    <property type="entry name" value="4-PPantetheinyl_Trfase_dom_sf"/>
</dbReference>
<dbReference type="PANTHER" id="PTHR12215">
    <property type="entry name" value="PHOSPHOPANTETHEINE TRANSFERASE"/>
    <property type="match status" value="1"/>
</dbReference>
<dbReference type="InterPro" id="IPR050559">
    <property type="entry name" value="P-Pant_transferase_sf"/>
</dbReference>
<dbReference type="GO" id="GO:0005829">
    <property type="term" value="C:cytosol"/>
    <property type="evidence" value="ECO:0007669"/>
    <property type="project" value="TreeGrafter"/>
</dbReference>
<dbReference type="GO" id="GO:0008897">
    <property type="term" value="F:holo-[acyl-carrier-protein] synthase activity"/>
    <property type="evidence" value="ECO:0007669"/>
    <property type="project" value="InterPro"/>
</dbReference>
<accession>A0A2P8H988</accession>
<sequence>MLNQDIDLDDISYTEYGKPFLDSSLIKFNISHSGDWAVCALVAGGEIGIDIQQITIVSLKGYERIISESDYNSIKDSVNVDKTFLNFWVRREAICKADGRGILAPFESIEIMRKVVSIGDTSYFLNRIEFDPGYICYTATSVENAECVVKVII</sequence>
<dbReference type="GO" id="GO:0019878">
    <property type="term" value="P:lysine biosynthetic process via aminoadipic acid"/>
    <property type="evidence" value="ECO:0007669"/>
    <property type="project" value="TreeGrafter"/>
</dbReference>
<dbReference type="SUPFAM" id="SSF56214">
    <property type="entry name" value="4'-phosphopantetheinyl transferase"/>
    <property type="match status" value="2"/>
</dbReference>
<evidence type="ECO:0000259" key="3">
    <source>
        <dbReference type="Pfam" id="PF01648"/>
    </source>
</evidence>
<gene>
    <name evidence="4" type="ORF">CLV51_1104</name>
</gene>
<keyword evidence="5" id="KW-1185">Reference proteome</keyword>
<evidence type="ECO:0000313" key="5">
    <source>
        <dbReference type="Proteomes" id="UP000240971"/>
    </source>
</evidence>
<proteinExistence type="inferred from homology"/>
<evidence type="ECO:0000256" key="1">
    <source>
        <dbReference type="ARBA" id="ARBA00010990"/>
    </source>
</evidence>
<name>A0A2P8H988_CHINA</name>
<keyword evidence="2 4" id="KW-0808">Transferase</keyword>
<feature type="domain" description="4'-phosphopantetheinyl transferase" evidence="3">
    <location>
        <begin position="47"/>
        <end position="116"/>
    </location>
</feature>
<dbReference type="Pfam" id="PF01648">
    <property type="entry name" value="ACPS"/>
    <property type="match status" value="1"/>
</dbReference>
<dbReference type="Proteomes" id="UP000240971">
    <property type="component" value="Unassembled WGS sequence"/>
</dbReference>
<dbReference type="Gene3D" id="3.90.470.20">
    <property type="entry name" value="4'-phosphopantetheinyl transferase domain"/>
    <property type="match status" value="1"/>
</dbReference>
<protein>
    <submittedName>
        <fullName evidence="4">4'-phosphopantetheinyl transferase superfamily protein</fullName>
    </submittedName>
</protein>
<dbReference type="EMBL" id="PYAW01000010">
    <property type="protein sequence ID" value="PSL42788.1"/>
    <property type="molecule type" value="Genomic_DNA"/>
</dbReference>
<evidence type="ECO:0000313" key="4">
    <source>
        <dbReference type="EMBL" id="PSL42788.1"/>
    </source>
</evidence>
<evidence type="ECO:0000256" key="2">
    <source>
        <dbReference type="ARBA" id="ARBA00022679"/>
    </source>
</evidence>
<dbReference type="PANTHER" id="PTHR12215:SF10">
    <property type="entry name" value="L-AMINOADIPATE-SEMIALDEHYDE DEHYDROGENASE-PHOSPHOPANTETHEINYL TRANSFERASE"/>
    <property type="match status" value="1"/>
</dbReference>
<comment type="caution">
    <text evidence="4">The sequence shown here is derived from an EMBL/GenBank/DDBJ whole genome shotgun (WGS) entry which is preliminary data.</text>
</comment>
<organism evidence="4 5">
    <name type="scientific">Chitinophaga niastensis</name>
    <dbReference type="NCBI Taxonomy" id="536980"/>
    <lineage>
        <taxon>Bacteria</taxon>
        <taxon>Pseudomonadati</taxon>
        <taxon>Bacteroidota</taxon>
        <taxon>Chitinophagia</taxon>
        <taxon>Chitinophagales</taxon>
        <taxon>Chitinophagaceae</taxon>
        <taxon>Chitinophaga</taxon>
    </lineage>
</organism>
<dbReference type="AlphaFoldDB" id="A0A2P8H988"/>
<comment type="similarity">
    <text evidence="1">Belongs to the P-Pant transferase superfamily. Gsp/Sfp/HetI/AcpT family.</text>
</comment>